<proteinExistence type="inferred from homology"/>
<dbReference type="GO" id="GO:0004828">
    <property type="term" value="F:serine-tRNA ligase activity"/>
    <property type="evidence" value="ECO:0007669"/>
    <property type="project" value="UniProtKB-EC"/>
</dbReference>
<dbReference type="InterPro" id="IPR015866">
    <property type="entry name" value="Ser-tRNA-synth_1_N"/>
</dbReference>
<accession>A0A1F8H725</accession>
<comment type="similarity">
    <text evidence="1">Belongs to the class-II aminoacyl-tRNA synthetase family. Type-1 seryl-tRNA synthetase subfamily.</text>
</comment>
<dbReference type="Gene3D" id="1.10.287.40">
    <property type="entry name" value="Serine-tRNA synthetase, tRNA binding domain"/>
    <property type="match status" value="1"/>
</dbReference>
<evidence type="ECO:0000256" key="6">
    <source>
        <dbReference type="SAM" id="MobiDB-lite"/>
    </source>
</evidence>
<protein>
    <recommendedName>
        <fullName evidence="7">Serine-tRNA synthetase type1 N-terminal domain-containing protein</fullName>
    </recommendedName>
</protein>
<gene>
    <name evidence="8" type="ORF">A3I92_00235</name>
</gene>
<comment type="caution">
    <text evidence="8">The sequence shown here is derived from an EMBL/GenBank/DDBJ whole genome shotgun (WGS) entry which is preliminary data.</text>
</comment>
<dbReference type="PANTHER" id="PTHR43697:SF1">
    <property type="entry name" value="SERINE--TRNA LIGASE"/>
    <property type="match status" value="1"/>
</dbReference>
<evidence type="ECO:0000256" key="4">
    <source>
        <dbReference type="ARBA" id="ARBA00047929"/>
    </source>
</evidence>
<reference evidence="8 9" key="1">
    <citation type="journal article" date="2016" name="Nat. Commun.">
        <title>Thousands of microbial genomes shed light on interconnected biogeochemical processes in an aquifer system.</title>
        <authorList>
            <person name="Anantharaman K."/>
            <person name="Brown C.T."/>
            <person name="Hug L.A."/>
            <person name="Sharon I."/>
            <person name="Castelle C.J."/>
            <person name="Probst A.J."/>
            <person name="Thomas B.C."/>
            <person name="Singh A."/>
            <person name="Wilkins M.J."/>
            <person name="Karaoz U."/>
            <person name="Brodie E.L."/>
            <person name="Williams K.H."/>
            <person name="Hubbard S.S."/>
            <person name="Banfield J.F."/>
        </authorList>
    </citation>
    <scope>NUCLEOTIDE SEQUENCE [LARGE SCALE GENOMIC DNA]</scope>
</reference>
<name>A0A1F8H725_9BACT</name>
<dbReference type="InterPro" id="IPR042103">
    <property type="entry name" value="SerRS_1_N_sf"/>
</dbReference>
<evidence type="ECO:0000259" key="7">
    <source>
        <dbReference type="Pfam" id="PF02403"/>
    </source>
</evidence>
<comment type="catalytic activity">
    <reaction evidence="4">
        <text>tRNA(Sec) + L-serine + ATP = L-seryl-tRNA(Sec) + AMP + diphosphate + H(+)</text>
        <dbReference type="Rhea" id="RHEA:42580"/>
        <dbReference type="Rhea" id="RHEA-COMP:9742"/>
        <dbReference type="Rhea" id="RHEA-COMP:10128"/>
        <dbReference type="ChEBI" id="CHEBI:15378"/>
        <dbReference type="ChEBI" id="CHEBI:30616"/>
        <dbReference type="ChEBI" id="CHEBI:33019"/>
        <dbReference type="ChEBI" id="CHEBI:33384"/>
        <dbReference type="ChEBI" id="CHEBI:78442"/>
        <dbReference type="ChEBI" id="CHEBI:78533"/>
        <dbReference type="ChEBI" id="CHEBI:456215"/>
        <dbReference type="EC" id="6.1.1.11"/>
    </reaction>
</comment>
<dbReference type="EMBL" id="MGKS01000005">
    <property type="protein sequence ID" value="OGN32709.1"/>
    <property type="molecule type" value="Genomic_DNA"/>
</dbReference>
<dbReference type="GO" id="GO:0006412">
    <property type="term" value="P:translation"/>
    <property type="evidence" value="ECO:0007669"/>
    <property type="project" value="UniProtKB-KW"/>
</dbReference>
<evidence type="ECO:0000256" key="3">
    <source>
        <dbReference type="ARBA" id="ARBA00022917"/>
    </source>
</evidence>
<dbReference type="PANTHER" id="PTHR43697">
    <property type="entry name" value="SERYL-TRNA SYNTHETASE"/>
    <property type="match status" value="1"/>
</dbReference>
<keyword evidence="3" id="KW-0648">Protein biosynthesis</keyword>
<evidence type="ECO:0000313" key="8">
    <source>
        <dbReference type="EMBL" id="OGN32709.1"/>
    </source>
</evidence>
<comment type="catalytic activity">
    <reaction evidence="5">
        <text>tRNA(Ser) + L-serine + ATP = L-seryl-tRNA(Ser) + AMP + diphosphate + H(+)</text>
        <dbReference type="Rhea" id="RHEA:12292"/>
        <dbReference type="Rhea" id="RHEA-COMP:9669"/>
        <dbReference type="Rhea" id="RHEA-COMP:9703"/>
        <dbReference type="ChEBI" id="CHEBI:15378"/>
        <dbReference type="ChEBI" id="CHEBI:30616"/>
        <dbReference type="ChEBI" id="CHEBI:33019"/>
        <dbReference type="ChEBI" id="CHEBI:33384"/>
        <dbReference type="ChEBI" id="CHEBI:78442"/>
        <dbReference type="ChEBI" id="CHEBI:78533"/>
        <dbReference type="ChEBI" id="CHEBI:456215"/>
        <dbReference type="EC" id="6.1.1.11"/>
    </reaction>
</comment>
<evidence type="ECO:0000313" key="9">
    <source>
        <dbReference type="Proteomes" id="UP000177676"/>
    </source>
</evidence>
<dbReference type="Proteomes" id="UP000177676">
    <property type="component" value="Unassembled WGS sequence"/>
</dbReference>
<evidence type="ECO:0000256" key="2">
    <source>
        <dbReference type="ARBA" id="ARBA00022490"/>
    </source>
</evidence>
<dbReference type="GO" id="GO:0000166">
    <property type="term" value="F:nucleotide binding"/>
    <property type="evidence" value="ECO:0007669"/>
    <property type="project" value="InterPro"/>
</dbReference>
<organism evidence="8 9">
    <name type="scientific">Candidatus Yanofskybacteria bacterium RIFCSPLOWO2_02_FULL_43_10b</name>
    <dbReference type="NCBI Taxonomy" id="1802704"/>
    <lineage>
        <taxon>Bacteria</taxon>
        <taxon>Candidatus Yanofskyibacteriota</taxon>
    </lineage>
</organism>
<sequence length="115" mass="13474">MLDIKLIRQNPEKIKEALEKRPVKVEVDKILELDIRRRSLTAELDESRAEQNRRSKGGPKKAAELEELKKLKEKVKGLEEELKNVEQEFESAMYTLPNIPFDEVPMGRDEKIIKF</sequence>
<keyword evidence="2" id="KW-0963">Cytoplasm</keyword>
<feature type="domain" description="Serine-tRNA synthetase type1 N-terminal" evidence="7">
    <location>
        <begin position="1"/>
        <end position="100"/>
    </location>
</feature>
<evidence type="ECO:0000256" key="1">
    <source>
        <dbReference type="ARBA" id="ARBA00010728"/>
    </source>
</evidence>
<dbReference type="Pfam" id="PF02403">
    <property type="entry name" value="Seryl_tRNA_N"/>
    <property type="match status" value="1"/>
</dbReference>
<dbReference type="SUPFAM" id="SSF46589">
    <property type="entry name" value="tRNA-binding arm"/>
    <property type="match status" value="1"/>
</dbReference>
<dbReference type="AlphaFoldDB" id="A0A1F8H725"/>
<feature type="region of interest" description="Disordered" evidence="6">
    <location>
        <begin position="42"/>
        <end position="63"/>
    </location>
</feature>
<evidence type="ECO:0000256" key="5">
    <source>
        <dbReference type="ARBA" id="ARBA00048823"/>
    </source>
</evidence>
<dbReference type="InterPro" id="IPR010978">
    <property type="entry name" value="tRNA-bd_arm"/>
</dbReference>